<gene>
    <name evidence="1" type="ORF">TWF718_002120</name>
</gene>
<reference evidence="1 2" key="1">
    <citation type="submission" date="2019-10" db="EMBL/GenBank/DDBJ databases">
        <authorList>
            <person name="Palmer J.M."/>
        </authorList>
    </citation>
    <scope>NUCLEOTIDE SEQUENCE [LARGE SCALE GENOMIC DNA]</scope>
    <source>
        <strain evidence="1 2">TWF718</strain>
    </source>
</reference>
<proteinExistence type="predicted"/>
<accession>A0AAN8MG61</accession>
<evidence type="ECO:0000313" key="1">
    <source>
        <dbReference type="EMBL" id="KAK6331571.1"/>
    </source>
</evidence>
<dbReference type="Proteomes" id="UP001313282">
    <property type="component" value="Unassembled WGS sequence"/>
</dbReference>
<organism evidence="1 2">
    <name type="scientific">Orbilia javanica</name>
    <dbReference type="NCBI Taxonomy" id="47235"/>
    <lineage>
        <taxon>Eukaryota</taxon>
        <taxon>Fungi</taxon>
        <taxon>Dikarya</taxon>
        <taxon>Ascomycota</taxon>
        <taxon>Pezizomycotina</taxon>
        <taxon>Orbiliomycetes</taxon>
        <taxon>Orbiliales</taxon>
        <taxon>Orbiliaceae</taxon>
        <taxon>Orbilia</taxon>
    </lineage>
</organism>
<evidence type="ECO:0000313" key="2">
    <source>
        <dbReference type="Proteomes" id="UP001313282"/>
    </source>
</evidence>
<sequence>METDDGVILSTSHRGEYENSRVLVTPQQPYEKRPDDNPWNWDTIRIEQEFYCVVVARPESFSMGGPGKYPSLHASYCTK</sequence>
<keyword evidence="2" id="KW-1185">Reference proteome</keyword>
<name>A0AAN8MG61_9PEZI</name>
<dbReference type="EMBL" id="JAVHNR010000010">
    <property type="protein sequence ID" value="KAK6331571.1"/>
    <property type="molecule type" value="Genomic_DNA"/>
</dbReference>
<comment type="caution">
    <text evidence="1">The sequence shown here is derived from an EMBL/GenBank/DDBJ whole genome shotgun (WGS) entry which is preliminary data.</text>
</comment>
<dbReference type="AlphaFoldDB" id="A0AAN8MG61"/>
<protein>
    <submittedName>
        <fullName evidence="1">Uncharacterized protein</fullName>
    </submittedName>
</protein>